<dbReference type="Gene3D" id="3.20.20.80">
    <property type="entry name" value="Glycosidases"/>
    <property type="match status" value="1"/>
</dbReference>
<keyword evidence="4" id="KW-1185">Reference proteome</keyword>
<organism evidence="3 4">
    <name type="scientific">Mastigocoleus testarum BC008</name>
    <dbReference type="NCBI Taxonomy" id="371196"/>
    <lineage>
        <taxon>Bacteria</taxon>
        <taxon>Bacillati</taxon>
        <taxon>Cyanobacteriota</taxon>
        <taxon>Cyanophyceae</taxon>
        <taxon>Nostocales</taxon>
        <taxon>Hapalosiphonaceae</taxon>
        <taxon>Mastigocoleus</taxon>
    </lineage>
</organism>
<keyword evidence="1" id="KW-0732">Signal</keyword>
<dbReference type="Proteomes" id="UP000053372">
    <property type="component" value="Unassembled WGS sequence"/>
</dbReference>
<feature type="domain" description="Glycosyl hydrolase-like 10" evidence="2">
    <location>
        <begin position="77"/>
        <end position="381"/>
    </location>
</feature>
<dbReference type="InterPro" id="IPR017853">
    <property type="entry name" value="GH"/>
</dbReference>
<dbReference type="OrthoDB" id="503979at2"/>
<dbReference type="InterPro" id="IPR003790">
    <property type="entry name" value="GHL10"/>
</dbReference>
<evidence type="ECO:0000313" key="3">
    <source>
        <dbReference type="EMBL" id="KST65476.1"/>
    </source>
</evidence>
<reference evidence="3 4" key="1">
    <citation type="journal article" date="2015" name="Genome Announc.">
        <title>Draft Genome of the Euendolithic (true boring) Cyanobacterium Mastigocoleus testarum strain BC008.</title>
        <authorList>
            <person name="Guida B.S."/>
            <person name="Garcia-Pichel F."/>
        </authorList>
    </citation>
    <scope>NUCLEOTIDE SEQUENCE [LARGE SCALE GENOMIC DNA]</scope>
    <source>
        <strain evidence="3 4">BC008</strain>
    </source>
</reference>
<dbReference type="SUPFAM" id="SSF51445">
    <property type="entry name" value="(Trans)glycosidases"/>
    <property type="match status" value="1"/>
</dbReference>
<dbReference type="InterPro" id="IPR052177">
    <property type="entry name" value="Divisome_Glycosyl_Hydrolase"/>
</dbReference>
<sequence>MINTLKKWCVKFLPEYISYPGKKKSFFTGLIALGMVATLMFSSVPTYAQNIANLPVFFLSSSAFKQTLLANNSTQQELRGVWLTNIDSQVLFGRRRLNAALNRLKQFNFNVVYPTVYNWGYTLYPSKVAKKFIGKSVDPTPGLRRRDMLKEVVQLGHAKGLRVIPWVEFGFMAPADSQLVKRNPEWITSRSDGTKIWKEGIHDRVWLSPFRPDVQNYMKDLIVEVVKNYDIDGVQVDDHFGLPGELGYDEYTVELYKKEHSGKAPPKDTKDPEWVKWRADKITDFMKQLFFAVKEAKQDCVMSVSPNPQRFSYEFFLADWARWERMGLVEELIIQLYRNDMNVFVDELERPEVKAARRHIPVSIGILTGLKRKYVPIKQVEEQVQAVRDRNFAGVSFFFYETLWNMTQERPQKRQRGFLNIFSAPVKAPSIKEGWKPV</sequence>
<gene>
    <name evidence="3" type="ORF">BC008_41850</name>
</gene>
<dbReference type="EMBL" id="LMTZ01000107">
    <property type="protein sequence ID" value="KST65476.1"/>
    <property type="molecule type" value="Genomic_DNA"/>
</dbReference>
<proteinExistence type="predicted"/>
<accession>A0A0V7ZLF1</accession>
<protein>
    <recommendedName>
        <fullName evidence="2">Glycosyl hydrolase-like 10 domain-containing protein</fullName>
    </recommendedName>
</protein>
<evidence type="ECO:0000256" key="1">
    <source>
        <dbReference type="ARBA" id="ARBA00022729"/>
    </source>
</evidence>
<evidence type="ECO:0000313" key="4">
    <source>
        <dbReference type="Proteomes" id="UP000053372"/>
    </source>
</evidence>
<dbReference type="AlphaFoldDB" id="A0A0V7ZLF1"/>
<comment type="caution">
    <text evidence="3">The sequence shown here is derived from an EMBL/GenBank/DDBJ whole genome shotgun (WGS) entry which is preliminary data.</text>
</comment>
<dbReference type="Pfam" id="PF02638">
    <property type="entry name" value="GHL10"/>
    <property type="match status" value="1"/>
</dbReference>
<dbReference type="RefSeq" id="WP_027843105.1">
    <property type="nucleotide sequence ID" value="NZ_LMTZ01000107.1"/>
</dbReference>
<dbReference type="PANTHER" id="PTHR43405">
    <property type="entry name" value="GLYCOSYL HYDROLASE DIGH"/>
    <property type="match status" value="1"/>
</dbReference>
<evidence type="ECO:0000259" key="2">
    <source>
        <dbReference type="Pfam" id="PF02638"/>
    </source>
</evidence>
<name>A0A0V7ZLF1_9CYAN</name>
<dbReference type="PANTHER" id="PTHR43405:SF1">
    <property type="entry name" value="GLYCOSYL HYDROLASE DIGH"/>
    <property type="match status" value="1"/>
</dbReference>